<feature type="active site" description="Charge relay system" evidence="8">
    <location>
        <position position="263"/>
    </location>
</feature>
<evidence type="ECO:0000313" key="10">
    <source>
        <dbReference type="EMBL" id="KIP01595.1"/>
    </source>
</evidence>
<protein>
    <recommendedName>
        <fullName evidence="9">Peptidase S53 domain-containing protein</fullName>
    </recommendedName>
</protein>
<reference evidence="10 11" key="1">
    <citation type="journal article" date="2014" name="PLoS Genet.">
        <title>Analysis of the Phlebiopsis gigantea genome, transcriptome and secretome provides insight into its pioneer colonization strategies of wood.</title>
        <authorList>
            <person name="Hori C."/>
            <person name="Ishida T."/>
            <person name="Igarashi K."/>
            <person name="Samejima M."/>
            <person name="Suzuki H."/>
            <person name="Master E."/>
            <person name="Ferreira P."/>
            <person name="Ruiz-Duenas F.J."/>
            <person name="Held B."/>
            <person name="Canessa P."/>
            <person name="Larrondo L.F."/>
            <person name="Schmoll M."/>
            <person name="Druzhinina I.S."/>
            <person name="Kubicek C.P."/>
            <person name="Gaskell J.A."/>
            <person name="Kersten P."/>
            <person name="St John F."/>
            <person name="Glasner J."/>
            <person name="Sabat G."/>
            <person name="Splinter BonDurant S."/>
            <person name="Syed K."/>
            <person name="Yadav J."/>
            <person name="Mgbeahuruike A.C."/>
            <person name="Kovalchuk A."/>
            <person name="Asiegbu F.O."/>
            <person name="Lackner G."/>
            <person name="Hoffmeister D."/>
            <person name="Rencoret J."/>
            <person name="Gutierrez A."/>
            <person name="Sun H."/>
            <person name="Lindquist E."/>
            <person name="Barry K."/>
            <person name="Riley R."/>
            <person name="Grigoriev I.V."/>
            <person name="Henrissat B."/>
            <person name="Kues U."/>
            <person name="Berka R.M."/>
            <person name="Martinez A.T."/>
            <person name="Covert S.F."/>
            <person name="Blanchette R.A."/>
            <person name="Cullen D."/>
        </authorList>
    </citation>
    <scope>NUCLEOTIDE SEQUENCE [LARGE SCALE GENOMIC DNA]</scope>
    <source>
        <strain evidence="10 11">11061_1 CR5-6</strain>
    </source>
</reference>
<gene>
    <name evidence="10" type="ORF">PHLGIDRAFT_112920</name>
</gene>
<dbReference type="SMART" id="SM00944">
    <property type="entry name" value="Pro-kuma_activ"/>
    <property type="match status" value="1"/>
</dbReference>
<dbReference type="InterPro" id="IPR050819">
    <property type="entry name" value="Tripeptidyl-peptidase_I"/>
</dbReference>
<evidence type="ECO:0000256" key="2">
    <source>
        <dbReference type="ARBA" id="ARBA00022670"/>
    </source>
</evidence>
<dbReference type="EMBL" id="KN840763">
    <property type="protein sequence ID" value="KIP01595.1"/>
    <property type="molecule type" value="Genomic_DNA"/>
</dbReference>
<feature type="binding site" evidence="8">
    <location>
        <position position="525"/>
    </location>
    <ligand>
        <name>Ca(2+)</name>
        <dbReference type="ChEBI" id="CHEBI:29108"/>
    </ligand>
</feature>
<keyword evidence="4 8" id="KW-0378">Hydrolase</keyword>
<dbReference type="GO" id="GO:0006508">
    <property type="term" value="P:proteolysis"/>
    <property type="evidence" value="ECO:0007669"/>
    <property type="project" value="UniProtKB-KW"/>
</dbReference>
<name>A0A0C3S213_PHLG1</name>
<feature type="active site" description="Charge relay system" evidence="8">
    <location>
        <position position="458"/>
    </location>
</feature>
<keyword evidence="3 8" id="KW-0479">Metal-binding</keyword>
<evidence type="ECO:0000256" key="4">
    <source>
        <dbReference type="ARBA" id="ARBA00022801"/>
    </source>
</evidence>
<feature type="binding site" evidence="8">
    <location>
        <position position="523"/>
    </location>
    <ligand>
        <name>Ca(2+)</name>
        <dbReference type="ChEBI" id="CHEBI:29108"/>
    </ligand>
</feature>
<feature type="domain" description="Peptidase S53" evidence="9">
    <location>
        <begin position="183"/>
        <end position="544"/>
    </location>
</feature>
<comment type="cofactor">
    <cofactor evidence="8">
        <name>Ca(2+)</name>
        <dbReference type="ChEBI" id="CHEBI:29108"/>
    </cofactor>
    <text evidence="8">Binds 1 Ca(2+) ion per subunit.</text>
</comment>
<evidence type="ECO:0000313" key="11">
    <source>
        <dbReference type="Proteomes" id="UP000053257"/>
    </source>
</evidence>
<keyword evidence="7" id="KW-0865">Zymogen</keyword>
<feature type="binding site" evidence="8">
    <location>
        <position position="501"/>
    </location>
    <ligand>
        <name>Ca(2+)</name>
        <dbReference type="ChEBI" id="CHEBI:29108"/>
    </ligand>
</feature>
<evidence type="ECO:0000256" key="6">
    <source>
        <dbReference type="ARBA" id="ARBA00022837"/>
    </source>
</evidence>
<dbReference type="SUPFAM" id="SSF52743">
    <property type="entry name" value="Subtilisin-like"/>
    <property type="match status" value="1"/>
</dbReference>
<dbReference type="InterPro" id="IPR036852">
    <property type="entry name" value="Peptidase_S8/S53_dom_sf"/>
</dbReference>
<evidence type="ECO:0000256" key="5">
    <source>
        <dbReference type="ARBA" id="ARBA00022825"/>
    </source>
</evidence>
<keyword evidence="5 8" id="KW-0720">Serine protease</keyword>
<evidence type="ECO:0000256" key="7">
    <source>
        <dbReference type="ARBA" id="ARBA00023145"/>
    </source>
</evidence>
<keyword evidence="11" id="KW-1185">Reference proteome</keyword>
<dbReference type="CDD" id="cd04056">
    <property type="entry name" value="Peptidases_S53"/>
    <property type="match status" value="1"/>
</dbReference>
<proteinExistence type="predicted"/>
<organism evidence="10 11">
    <name type="scientific">Phlebiopsis gigantea (strain 11061_1 CR5-6)</name>
    <name type="common">White-rot fungus</name>
    <name type="synonym">Peniophora gigantea</name>
    <dbReference type="NCBI Taxonomy" id="745531"/>
    <lineage>
        <taxon>Eukaryota</taxon>
        <taxon>Fungi</taxon>
        <taxon>Dikarya</taxon>
        <taxon>Basidiomycota</taxon>
        <taxon>Agaricomycotina</taxon>
        <taxon>Agaricomycetes</taxon>
        <taxon>Polyporales</taxon>
        <taxon>Phanerochaetaceae</taxon>
        <taxon>Phlebiopsis</taxon>
    </lineage>
</organism>
<dbReference type="CDD" id="cd11377">
    <property type="entry name" value="Pro-peptidase_S53"/>
    <property type="match status" value="1"/>
</dbReference>
<dbReference type="HOGENOM" id="CLU_013783_3_0_1"/>
<dbReference type="OrthoDB" id="409122at2759"/>
<dbReference type="PANTHER" id="PTHR14218:SF15">
    <property type="entry name" value="TRIPEPTIDYL-PEPTIDASE 1"/>
    <property type="match status" value="1"/>
</dbReference>
<evidence type="ECO:0000259" key="9">
    <source>
        <dbReference type="PROSITE" id="PS51695"/>
    </source>
</evidence>
<dbReference type="Gene3D" id="3.40.50.200">
    <property type="entry name" value="Peptidase S8/S53 domain"/>
    <property type="match status" value="1"/>
</dbReference>
<dbReference type="Proteomes" id="UP000053257">
    <property type="component" value="Unassembled WGS sequence"/>
</dbReference>
<evidence type="ECO:0000256" key="1">
    <source>
        <dbReference type="ARBA" id="ARBA00004239"/>
    </source>
</evidence>
<feature type="active site" description="Charge relay system" evidence="8">
    <location>
        <position position="259"/>
    </location>
</feature>
<evidence type="ECO:0000256" key="8">
    <source>
        <dbReference type="PROSITE-ProRule" id="PRU01032"/>
    </source>
</evidence>
<dbReference type="GO" id="GO:0005576">
    <property type="term" value="C:extracellular region"/>
    <property type="evidence" value="ECO:0007669"/>
    <property type="project" value="UniProtKB-SubCell"/>
</dbReference>
<dbReference type="SUPFAM" id="SSF54897">
    <property type="entry name" value="Protease propeptides/inhibitors"/>
    <property type="match status" value="1"/>
</dbReference>
<dbReference type="GO" id="GO:0004252">
    <property type="term" value="F:serine-type endopeptidase activity"/>
    <property type="evidence" value="ECO:0007669"/>
    <property type="project" value="UniProtKB-UniRule"/>
</dbReference>
<dbReference type="GO" id="GO:0046872">
    <property type="term" value="F:metal ion binding"/>
    <property type="evidence" value="ECO:0007669"/>
    <property type="project" value="UniProtKB-UniRule"/>
</dbReference>
<keyword evidence="2 8" id="KW-0645">Protease</keyword>
<accession>A0A0C3S213</accession>
<keyword evidence="6 8" id="KW-0106">Calcium</keyword>
<sequence>MFHEGRAAPPNGFTSQGATPGDQAIELRIGLVSSNIDGLRDKLMSISTPGSADYRQWLSADEVKTFVQPSSDSLAVFNSFAQANNLKTMAVSPSGDWVSVSTTVGQANTLFGTHFENFGHQSLAKPLVRTLSVYLPSQLVGHVDVIHPTTSFEDPNMRLTPVASVPVGRGPSKRDVPASCNSTITPTCLQDLYGIPATPATQRSNSLLVTAYDDEFAETTDLSQFLTQFRPDVDPSTTFTTQLVDDGTNPQDPDEAGTEANLDIQYTLGLATAVPITFLSNGEFDFTTALIDSAAFIGSASNPPSVVTTSYGGDEDSFSSTLAVKLCDTYATLGAQGISVLYASGDGGVRGGHDSPDQCTDNTFIPVFPASCPYVTAVGSTLGVNPERAINFTGGGFSNLFAIPSYQTAAVAAFKETIPSDFPGVFNNTGRGYPDASTQGWNFEIVVDGDTGLVGGTSASSPTFASVIALINDQLVAAGKPVLGFLNPWLYSTASSAFTDITVGKNVGFTCPDSAVAFSAVEGWDPLTGHGTPIFSKLLAAATA</sequence>
<dbReference type="InterPro" id="IPR030400">
    <property type="entry name" value="Sedolisin_dom"/>
</dbReference>
<dbReference type="PROSITE" id="PS51695">
    <property type="entry name" value="SEDOLISIN"/>
    <property type="match status" value="1"/>
</dbReference>
<dbReference type="Pfam" id="PF09286">
    <property type="entry name" value="Pro-kuma_activ"/>
    <property type="match status" value="1"/>
</dbReference>
<dbReference type="InterPro" id="IPR015366">
    <property type="entry name" value="S53_propep"/>
</dbReference>
<dbReference type="GO" id="GO:0008240">
    <property type="term" value="F:tripeptidyl-peptidase activity"/>
    <property type="evidence" value="ECO:0007669"/>
    <property type="project" value="TreeGrafter"/>
</dbReference>
<feature type="binding site" evidence="8">
    <location>
        <position position="500"/>
    </location>
    <ligand>
        <name>Ca(2+)</name>
        <dbReference type="ChEBI" id="CHEBI:29108"/>
    </ligand>
</feature>
<dbReference type="PANTHER" id="PTHR14218">
    <property type="entry name" value="PROTEASE S8 TRIPEPTIDYL PEPTIDASE I CLN2"/>
    <property type="match status" value="1"/>
</dbReference>
<evidence type="ECO:0000256" key="3">
    <source>
        <dbReference type="ARBA" id="ARBA00022723"/>
    </source>
</evidence>
<comment type="subcellular location">
    <subcellularLocation>
        <location evidence="1">Secreted</location>
        <location evidence="1">Extracellular space</location>
    </subcellularLocation>
</comment>
<dbReference type="STRING" id="745531.A0A0C3S213"/>
<dbReference type="AlphaFoldDB" id="A0A0C3S213"/>